<evidence type="ECO:0000256" key="1">
    <source>
        <dbReference type="SAM" id="SignalP"/>
    </source>
</evidence>
<feature type="chain" id="PRO_5042237344" evidence="1">
    <location>
        <begin position="28"/>
        <end position="90"/>
    </location>
</feature>
<dbReference type="Proteomes" id="UP001219518">
    <property type="component" value="Unassembled WGS sequence"/>
</dbReference>
<feature type="signal peptide" evidence="1">
    <location>
        <begin position="1"/>
        <end position="27"/>
    </location>
</feature>
<evidence type="ECO:0000313" key="3">
    <source>
        <dbReference type="Proteomes" id="UP001219518"/>
    </source>
</evidence>
<keyword evidence="3" id="KW-1185">Reference proteome</keyword>
<reference evidence="2" key="2">
    <citation type="journal article" date="2023" name="BMC Genomics">
        <title>Pest status, molecular evolution, and epigenetic factors derived from the genome assembly of Frankliniella fusca, a thysanopteran phytovirus vector.</title>
        <authorList>
            <person name="Catto M.A."/>
            <person name="Labadie P.E."/>
            <person name="Jacobson A.L."/>
            <person name="Kennedy G.G."/>
            <person name="Srinivasan R."/>
            <person name="Hunt B.G."/>
        </authorList>
    </citation>
    <scope>NUCLEOTIDE SEQUENCE</scope>
    <source>
        <strain evidence="2">PL_HMW_Pooled</strain>
    </source>
</reference>
<keyword evidence="2" id="KW-0675">Receptor</keyword>
<keyword evidence="1" id="KW-0732">Signal</keyword>
<dbReference type="EMBL" id="JAHWGI010001107">
    <property type="protein sequence ID" value="KAK3922690.1"/>
    <property type="molecule type" value="Genomic_DNA"/>
</dbReference>
<gene>
    <name evidence="2" type="ORF">KUF71_001486</name>
</gene>
<proteinExistence type="predicted"/>
<reference evidence="2" key="1">
    <citation type="submission" date="2021-07" db="EMBL/GenBank/DDBJ databases">
        <authorList>
            <person name="Catto M.A."/>
            <person name="Jacobson A."/>
            <person name="Kennedy G."/>
            <person name="Labadie P."/>
            <person name="Hunt B.G."/>
            <person name="Srinivasan R."/>
        </authorList>
    </citation>
    <scope>NUCLEOTIDE SEQUENCE</scope>
    <source>
        <strain evidence="2">PL_HMW_Pooled</strain>
        <tissue evidence="2">Head</tissue>
    </source>
</reference>
<accession>A0AAE1HJW2</accession>
<protein>
    <submittedName>
        <fullName evidence="2">Metabotropic glutamate receptor 2</fullName>
    </submittedName>
</protein>
<comment type="caution">
    <text evidence="2">The sequence shown here is derived from an EMBL/GenBank/DDBJ whole genome shotgun (WGS) entry which is preliminary data.</text>
</comment>
<organism evidence="2 3">
    <name type="scientific">Frankliniella fusca</name>
    <dbReference type="NCBI Taxonomy" id="407009"/>
    <lineage>
        <taxon>Eukaryota</taxon>
        <taxon>Metazoa</taxon>
        <taxon>Ecdysozoa</taxon>
        <taxon>Arthropoda</taxon>
        <taxon>Hexapoda</taxon>
        <taxon>Insecta</taxon>
        <taxon>Pterygota</taxon>
        <taxon>Neoptera</taxon>
        <taxon>Paraneoptera</taxon>
        <taxon>Thysanoptera</taxon>
        <taxon>Terebrantia</taxon>
        <taxon>Thripoidea</taxon>
        <taxon>Thripidae</taxon>
        <taxon>Frankliniella</taxon>
    </lineage>
</organism>
<sequence length="90" mass="9985">MSCYIRIMAKLLNAAVLCFCLLQVIMAKPSSVFEACFERHGVPTAYWKKLLTSKCSSLVLISEKSLGKCAGLTDHAQQIAAYNCLNHPYQ</sequence>
<dbReference type="AlphaFoldDB" id="A0AAE1HJW2"/>
<name>A0AAE1HJW2_9NEOP</name>
<evidence type="ECO:0000313" key="2">
    <source>
        <dbReference type="EMBL" id="KAK3922690.1"/>
    </source>
</evidence>